<evidence type="ECO:0000313" key="6">
    <source>
        <dbReference type="Proteomes" id="UP001152747"/>
    </source>
</evidence>
<dbReference type="Gene3D" id="1.10.720.30">
    <property type="entry name" value="SAP domain"/>
    <property type="match status" value="1"/>
</dbReference>
<dbReference type="EMBL" id="CANHGI010000003">
    <property type="protein sequence ID" value="CAI5444078.1"/>
    <property type="molecule type" value="Genomic_DNA"/>
</dbReference>
<evidence type="ECO:0000259" key="4">
    <source>
        <dbReference type="PROSITE" id="PS50800"/>
    </source>
</evidence>
<reference evidence="5" key="1">
    <citation type="submission" date="2022-11" db="EMBL/GenBank/DDBJ databases">
        <authorList>
            <person name="Kikuchi T."/>
        </authorList>
    </citation>
    <scope>NUCLEOTIDE SEQUENCE</scope>
    <source>
        <strain evidence="5">PS1010</strain>
    </source>
</reference>
<dbReference type="InterPro" id="IPR036361">
    <property type="entry name" value="SAP_dom_sf"/>
</dbReference>
<dbReference type="GO" id="GO:0016973">
    <property type="term" value="P:poly(A)+ mRNA export from nucleus"/>
    <property type="evidence" value="ECO:0007669"/>
    <property type="project" value="TreeGrafter"/>
</dbReference>
<evidence type="ECO:0000256" key="2">
    <source>
        <dbReference type="ARBA" id="ARBA00046328"/>
    </source>
</evidence>
<dbReference type="AlphaFoldDB" id="A0A9P1IFT7"/>
<keyword evidence="6" id="KW-1185">Reference proteome</keyword>
<sequence>MVLTVADAKKLTVARLKEELLKRGLSDAGNKPDLLARLTESIEDSILNDAGDLSLPNDDILLNDDILDAPSIDGDNDVEKLLNSSEDVVTSPTPPATTIKPIEAPEDPKLARAARFGLPVTGTASATELASESAKEARAKRFGIQNTPGAAGAEEDKKAARAARFGIETSSETKDKLAARAARFGIPVNSDGKRAAGEAKSEEELKKLEERAKRFGLIDEDADAKKKARLERFGA</sequence>
<dbReference type="Pfam" id="PF18592">
    <property type="entry name" value="Tho1_MOS11_C"/>
    <property type="match status" value="1"/>
</dbReference>
<dbReference type="OrthoDB" id="5837849at2759"/>
<name>A0A9P1IFT7_9PELO</name>
<keyword evidence="1" id="KW-0597">Phosphoprotein</keyword>
<dbReference type="Pfam" id="PF02037">
    <property type="entry name" value="SAP"/>
    <property type="match status" value="1"/>
</dbReference>
<evidence type="ECO:0000313" key="5">
    <source>
        <dbReference type="EMBL" id="CAI5444078.1"/>
    </source>
</evidence>
<evidence type="ECO:0000256" key="3">
    <source>
        <dbReference type="SAM" id="MobiDB-lite"/>
    </source>
</evidence>
<dbReference type="SMART" id="SM00513">
    <property type="entry name" value="SAP"/>
    <property type="match status" value="1"/>
</dbReference>
<organism evidence="5 6">
    <name type="scientific">Caenorhabditis angaria</name>
    <dbReference type="NCBI Taxonomy" id="860376"/>
    <lineage>
        <taxon>Eukaryota</taxon>
        <taxon>Metazoa</taxon>
        <taxon>Ecdysozoa</taxon>
        <taxon>Nematoda</taxon>
        <taxon>Chromadorea</taxon>
        <taxon>Rhabditida</taxon>
        <taxon>Rhabditina</taxon>
        <taxon>Rhabditomorpha</taxon>
        <taxon>Rhabditoidea</taxon>
        <taxon>Rhabditidae</taxon>
        <taxon>Peloderinae</taxon>
        <taxon>Caenorhabditis</taxon>
    </lineage>
</organism>
<dbReference type="InterPro" id="IPR052240">
    <property type="entry name" value="SAP_domain_ribonucleoprotein"/>
</dbReference>
<gene>
    <name evidence="5" type="ORF">CAMP_LOCUS6715</name>
</gene>
<dbReference type="PANTHER" id="PTHR46551:SF1">
    <property type="entry name" value="SAP DOMAIN-CONTAINING RIBONUCLEOPROTEIN"/>
    <property type="match status" value="1"/>
</dbReference>
<comment type="caution">
    <text evidence="5">The sequence shown here is derived from an EMBL/GenBank/DDBJ whole genome shotgun (WGS) entry which is preliminary data.</text>
</comment>
<dbReference type="InterPro" id="IPR003034">
    <property type="entry name" value="SAP_dom"/>
</dbReference>
<feature type="region of interest" description="Disordered" evidence="3">
    <location>
        <begin position="132"/>
        <end position="157"/>
    </location>
</feature>
<dbReference type="InterPro" id="IPR040746">
    <property type="entry name" value="THO1_MOS11_C"/>
</dbReference>
<dbReference type="GO" id="GO:0005634">
    <property type="term" value="C:nucleus"/>
    <property type="evidence" value="ECO:0007669"/>
    <property type="project" value="TreeGrafter"/>
</dbReference>
<proteinExistence type="inferred from homology"/>
<dbReference type="Proteomes" id="UP001152747">
    <property type="component" value="Unassembled WGS sequence"/>
</dbReference>
<protein>
    <recommendedName>
        <fullName evidence="4">SAP domain-containing protein</fullName>
    </recommendedName>
</protein>
<dbReference type="SUPFAM" id="SSF68906">
    <property type="entry name" value="SAP domain"/>
    <property type="match status" value="1"/>
</dbReference>
<comment type="similarity">
    <text evidence="2">Belongs to the SAP domain-containing ribonucleoprotein family.</text>
</comment>
<accession>A0A9P1IFT7</accession>
<evidence type="ECO:0000256" key="1">
    <source>
        <dbReference type="ARBA" id="ARBA00022553"/>
    </source>
</evidence>
<feature type="domain" description="SAP" evidence="4">
    <location>
        <begin position="8"/>
        <end position="42"/>
    </location>
</feature>
<dbReference type="PANTHER" id="PTHR46551">
    <property type="entry name" value="SAP DOMAIN-CONTAINING RIBONUCLEOPROTEIN"/>
    <property type="match status" value="1"/>
</dbReference>
<dbReference type="PROSITE" id="PS50800">
    <property type="entry name" value="SAP"/>
    <property type="match status" value="1"/>
</dbReference>